<reference evidence="2" key="1">
    <citation type="journal article" date="2020" name="mSystems">
        <title>Genome- and Community-Level Interaction Insights into Carbon Utilization and Element Cycling Functions of Hydrothermarchaeota in Hydrothermal Sediment.</title>
        <authorList>
            <person name="Zhou Z."/>
            <person name="Liu Y."/>
            <person name="Xu W."/>
            <person name="Pan J."/>
            <person name="Luo Z.H."/>
            <person name="Li M."/>
        </authorList>
    </citation>
    <scope>NUCLEOTIDE SEQUENCE [LARGE SCALE GENOMIC DNA]</scope>
    <source>
        <strain evidence="2">SpSt-402</strain>
    </source>
</reference>
<dbReference type="InterPro" id="IPR029063">
    <property type="entry name" value="SAM-dependent_MTases_sf"/>
</dbReference>
<name>A0A832H5D0_9CYAN</name>
<gene>
    <name evidence="2" type="ORF">ENR47_12960</name>
</gene>
<dbReference type="SUPFAM" id="SSF53335">
    <property type="entry name" value="S-adenosyl-L-methionine-dependent methyltransferases"/>
    <property type="match status" value="1"/>
</dbReference>
<evidence type="ECO:0000259" key="1">
    <source>
        <dbReference type="Pfam" id="PF13649"/>
    </source>
</evidence>
<proteinExistence type="predicted"/>
<dbReference type="CDD" id="cd02440">
    <property type="entry name" value="AdoMet_MTases"/>
    <property type="match status" value="1"/>
</dbReference>
<dbReference type="AlphaFoldDB" id="A0A832H5D0"/>
<feature type="domain" description="Methyltransferase" evidence="1">
    <location>
        <begin position="13"/>
        <end position="115"/>
    </location>
</feature>
<evidence type="ECO:0000313" key="2">
    <source>
        <dbReference type="EMBL" id="HGW95168.1"/>
    </source>
</evidence>
<organism evidence="2">
    <name type="scientific">Oscillatoriales cyanobacterium SpSt-402</name>
    <dbReference type="NCBI Taxonomy" id="2282168"/>
    <lineage>
        <taxon>Bacteria</taxon>
        <taxon>Bacillati</taxon>
        <taxon>Cyanobacteriota</taxon>
        <taxon>Cyanophyceae</taxon>
        <taxon>Oscillatoriophycideae</taxon>
        <taxon>Oscillatoriales</taxon>
    </lineage>
</organism>
<keyword evidence="2" id="KW-0808">Transferase</keyword>
<dbReference type="GO" id="GO:0008168">
    <property type="term" value="F:methyltransferase activity"/>
    <property type="evidence" value="ECO:0007669"/>
    <property type="project" value="UniProtKB-KW"/>
</dbReference>
<dbReference type="InterPro" id="IPR041698">
    <property type="entry name" value="Methyltransf_25"/>
</dbReference>
<dbReference type="EMBL" id="DSRD01000807">
    <property type="protein sequence ID" value="HGW95168.1"/>
    <property type="molecule type" value="Genomic_DNA"/>
</dbReference>
<sequence>MSIENEHLANSVILEIGSGRGDTTRRLVDLLTGQPGSRLIVTDISDKYFQQLRDEFQTKDVQIQFIRTGAHELHEIPDHSVDYLVCNYTLCAVNSQAGLAALALRRFWEVLKSGGRLFVEEEFPVNKPDTPAQEIWAEKWRILKSAMILAGKFPYNEIEPETLEGLCRITGFEDIHWTSHIETYRNANVLDFFQMRLEALLTQLPNESVRAGFAELATTLHKKAVQAGNVMEVPFYRLTAQKRAG</sequence>
<keyword evidence="2" id="KW-0489">Methyltransferase</keyword>
<comment type="caution">
    <text evidence="2">The sequence shown here is derived from an EMBL/GenBank/DDBJ whole genome shotgun (WGS) entry which is preliminary data.</text>
</comment>
<dbReference type="Gene3D" id="3.40.50.150">
    <property type="entry name" value="Vaccinia Virus protein VP39"/>
    <property type="match status" value="1"/>
</dbReference>
<dbReference type="Pfam" id="PF13649">
    <property type="entry name" value="Methyltransf_25"/>
    <property type="match status" value="1"/>
</dbReference>
<protein>
    <submittedName>
        <fullName evidence="2">Class I SAM-dependent methyltransferase</fullName>
    </submittedName>
</protein>
<dbReference type="GO" id="GO:0032259">
    <property type="term" value="P:methylation"/>
    <property type="evidence" value="ECO:0007669"/>
    <property type="project" value="UniProtKB-KW"/>
</dbReference>
<accession>A0A832H5D0</accession>